<keyword evidence="4" id="KW-0406">Ion transport</keyword>
<gene>
    <name evidence="3" type="ORF">C1SCF055_LOCUS16135</name>
</gene>
<proteinExistence type="predicted"/>
<keyword evidence="2" id="KW-0472">Membrane</keyword>
<keyword evidence="4" id="KW-0407">Ion channel</keyword>
<organism evidence="3">
    <name type="scientific">Cladocopium goreaui</name>
    <dbReference type="NCBI Taxonomy" id="2562237"/>
    <lineage>
        <taxon>Eukaryota</taxon>
        <taxon>Sar</taxon>
        <taxon>Alveolata</taxon>
        <taxon>Dinophyceae</taxon>
        <taxon>Suessiales</taxon>
        <taxon>Symbiodiniaceae</taxon>
        <taxon>Cladocopium</taxon>
    </lineage>
</organism>
<dbReference type="GO" id="GO:0005249">
    <property type="term" value="F:voltage-gated potassium channel activity"/>
    <property type="evidence" value="ECO:0007669"/>
    <property type="project" value="TreeGrafter"/>
</dbReference>
<feature type="transmembrane region" description="Helical" evidence="2">
    <location>
        <begin position="553"/>
        <end position="577"/>
    </location>
</feature>
<dbReference type="EMBL" id="CAMXCT030001327">
    <property type="protein sequence ID" value="CAL4776348.1"/>
    <property type="molecule type" value="Genomic_DNA"/>
</dbReference>
<keyword evidence="2" id="KW-0812">Transmembrane</keyword>
<dbReference type="SUPFAM" id="SSF81324">
    <property type="entry name" value="Voltage-gated potassium channels"/>
    <property type="match status" value="1"/>
</dbReference>
<dbReference type="GO" id="GO:0098855">
    <property type="term" value="C:HCN channel complex"/>
    <property type="evidence" value="ECO:0007669"/>
    <property type="project" value="TreeGrafter"/>
</dbReference>
<reference evidence="4 5" key="2">
    <citation type="submission" date="2024-05" db="EMBL/GenBank/DDBJ databases">
        <authorList>
            <person name="Chen Y."/>
            <person name="Shah S."/>
            <person name="Dougan E. K."/>
            <person name="Thang M."/>
            <person name="Chan C."/>
        </authorList>
    </citation>
    <scope>NUCLEOTIDE SEQUENCE [LARGE SCALE GENOMIC DNA]</scope>
</reference>
<dbReference type="InterPro" id="IPR051413">
    <property type="entry name" value="K/Na_HCN_channel"/>
</dbReference>
<keyword evidence="2" id="KW-1133">Transmembrane helix</keyword>
<dbReference type="OrthoDB" id="421226at2759"/>
<dbReference type="AlphaFoldDB" id="A0A9P1CEZ0"/>
<evidence type="ECO:0000256" key="2">
    <source>
        <dbReference type="SAM" id="Phobius"/>
    </source>
</evidence>
<feature type="transmembrane region" description="Helical" evidence="2">
    <location>
        <begin position="339"/>
        <end position="357"/>
    </location>
</feature>
<dbReference type="InterPro" id="IPR018490">
    <property type="entry name" value="cNMP-bd_dom_sf"/>
</dbReference>
<dbReference type="EMBL" id="CAMXCT020001327">
    <property type="protein sequence ID" value="CAL1142411.1"/>
    <property type="molecule type" value="Genomic_DNA"/>
</dbReference>
<dbReference type="PANTHER" id="PTHR45689:SF5">
    <property type="entry name" value="I[[H]] CHANNEL, ISOFORM E"/>
    <property type="match status" value="1"/>
</dbReference>
<accession>A0A9P1CEZ0</accession>
<feature type="transmembrane region" description="Helical" evidence="2">
    <location>
        <begin position="369"/>
        <end position="386"/>
    </location>
</feature>
<reference evidence="3" key="1">
    <citation type="submission" date="2022-10" db="EMBL/GenBank/DDBJ databases">
        <authorList>
            <person name="Chen Y."/>
            <person name="Dougan E. K."/>
            <person name="Chan C."/>
            <person name="Rhodes N."/>
            <person name="Thang M."/>
        </authorList>
    </citation>
    <scope>NUCLEOTIDE SEQUENCE</scope>
</reference>
<dbReference type="GO" id="GO:0003254">
    <property type="term" value="P:regulation of membrane depolarization"/>
    <property type="evidence" value="ECO:0007669"/>
    <property type="project" value="TreeGrafter"/>
</dbReference>
<dbReference type="SUPFAM" id="SSF51206">
    <property type="entry name" value="cAMP-binding domain-like"/>
    <property type="match status" value="1"/>
</dbReference>
<comment type="caution">
    <text evidence="3">The sequence shown here is derived from an EMBL/GenBank/DDBJ whole genome shotgun (WGS) entry which is preliminary data.</text>
</comment>
<dbReference type="PANTHER" id="PTHR45689">
    <property type="entry name" value="I[[H]] CHANNEL, ISOFORM E"/>
    <property type="match status" value="1"/>
</dbReference>
<dbReference type="EMBL" id="CAMXCT010001327">
    <property type="protein sequence ID" value="CAI3989036.1"/>
    <property type="molecule type" value="Genomic_DNA"/>
</dbReference>
<feature type="transmembrane region" description="Helical" evidence="2">
    <location>
        <begin position="407"/>
        <end position="426"/>
    </location>
</feature>
<keyword evidence="5" id="KW-1185">Reference proteome</keyword>
<dbReference type="GO" id="GO:0035725">
    <property type="term" value="P:sodium ion transmembrane transport"/>
    <property type="evidence" value="ECO:0007669"/>
    <property type="project" value="TreeGrafter"/>
</dbReference>
<name>A0A9P1CEZ0_9DINO</name>
<evidence type="ECO:0000256" key="1">
    <source>
        <dbReference type="SAM" id="MobiDB-lite"/>
    </source>
</evidence>
<sequence>MDAPGTFEPGRLSFWELHEKLGQCYKALCWEYASLKRKSTCELDVLQEEPSGVPEARSSEEENSFRSASEAGGSRFDFLFDEKPSPPRPTSPQMFPPSSPPQGAPRSNRKKVSPVFDTTPEEGGRISTWGSRAGSHGQGLSLAQLLSGPRQMSLSRNISAPGGPGRQLSVDFNERVLSSDIGQHMPGSPAAAVELAERAKGSTSVRQFLEDRYQEDRKIAFENMAKLERVISRNATLPSVKLDASHASGSHLSQNTEESSKFAESEAAENIFQPRPCFNLVMAFNSRASQRKISADGALRTRGSKIMELSLTTQKSMLGCDGGKLVMTPGGISRAIWDALRMICVIIDIVVIPLRFFNIPLDFDLPVKVVSFFSLIFWTLDILVSFRTGHFEKGVLVLDSRKIAKHYLKRWFLFDLCVIVLDYILLGMDGFGSREALPDSTQVLQVIRMIRVGRLLKWNQMFASLRERFDSQYWITQMSIVNIIIQILLMYHVVACIFFGLGKLNESQVSWIQTYDLTNAEFGYQYTTTLHWALCQLGMGSNIIEATNLVERLFGIVVVLFAIITFSSLVSLMTSLLTSLHNAREQELHEFRLLRSFLVRNQIPGSLSQRVKNFLQHSYTLQREVISETQVPLLSLLSKNLQGELQFARYQRSLSFLVFVADALLAGDNLQHREVAHEIAANAVTQTFLATSEVVFYAGNVAEHVFLATSGALLYLQNRGKTVADIDTWISEMTLWTPWTFCGDLLTQDLTVLVMVEQSSFCDIVCKSPETQQMAKIFAEDYVANMNAYVVASDLWQYPGDDDNQDEPGRQWMTNLFGGNQKRRSSLRRASDPRLFMAQDVVPGANGLPGLDSQNLQVLQQAAKDA</sequence>
<evidence type="ECO:0000313" key="4">
    <source>
        <dbReference type="EMBL" id="CAL4776348.1"/>
    </source>
</evidence>
<evidence type="ECO:0000313" key="3">
    <source>
        <dbReference type="EMBL" id="CAI3989036.1"/>
    </source>
</evidence>
<protein>
    <submittedName>
        <fullName evidence="4">Potassium channel AKT1</fullName>
    </submittedName>
</protein>
<keyword evidence="4" id="KW-0813">Transport</keyword>
<feature type="transmembrane region" description="Helical" evidence="2">
    <location>
        <begin position="474"/>
        <end position="501"/>
    </location>
</feature>
<feature type="compositionally biased region" description="Pro residues" evidence="1">
    <location>
        <begin position="86"/>
        <end position="103"/>
    </location>
</feature>
<feature type="region of interest" description="Disordered" evidence="1">
    <location>
        <begin position="45"/>
        <end position="137"/>
    </location>
</feature>
<dbReference type="Gene3D" id="1.10.287.70">
    <property type="match status" value="1"/>
</dbReference>
<dbReference type="Proteomes" id="UP001152797">
    <property type="component" value="Unassembled WGS sequence"/>
</dbReference>
<evidence type="ECO:0000313" key="5">
    <source>
        <dbReference type="Proteomes" id="UP001152797"/>
    </source>
</evidence>